<keyword evidence="1" id="KW-0456">Lyase</keyword>
<organism evidence="3 4">
    <name type="scientific">Paracoccus suum</name>
    <dbReference type="NCBI Taxonomy" id="2259340"/>
    <lineage>
        <taxon>Bacteria</taxon>
        <taxon>Pseudomonadati</taxon>
        <taxon>Pseudomonadota</taxon>
        <taxon>Alphaproteobacteria</taxon>
        <taxon>Rhodobacterales</taxon>
        <taxon>Paracoccaceae</taxon>
        <taxon>Paracoccus</taxon>
    </lineage>
</organism>
<dbReference type="Pfam" id="PF01557">
    <property type="entry name" value="FAA_hydrolase"/>
    <property type="match status" value="1"/>
</dbReference>
<evidence type="ECO:0000313" key="4">
    <source>
        <dbReference type="Proteomes" id="UP000252023"/>
    </source>
</evidence>
<dbReference type="InterPro" id="IPR036663">
    <property type="entry name" value="Fumarylacetoacetase_C_sf"/>
</dbReference>
<dbReference type="GO" id="GO:0008684">
    <property type="term" value="F:2-oxopent-4-enoate hydratase activity"/>
    <property type="evidence" value="ECO:0007669"/>
    <property type="project" value="TreeGrafter"/>
</dbReference>
<dbReference type="GO" id="GO:0005737">
    <property type="term" value="C:cytoplasm"/>
    <property type="evidence" value="ECO:0007669"/>
    <property type="project" value="TreeGrafter"/>
</dbReference>
<gene>
    <name evidence="3" type="ORF">DRW48_11270</name>
</gene>
<dbReference type="Gene3D" id="3.90.850.10">
    <property type="entry name" value="Fumarylacetoacetase-like, C-terminal domain"/>
    <property type="match status" value="1"/>
</dbReference>
<dbReference type="AlphaFoldDB" id="A0A344PLE2"/>
<proteinExistence type="predicted"/>
<reference evidence="4" key="1">
    <citation type="submission" date="2018-07" db="EMBL/GenBank/DDBJ databases">
        <title>Genome sequencing of Paracoccus sp. SC2-6.</title>
        <authorList>
            <person name="Heo J."/>
            <person name="Kim S.-J."/>
            <person name="Kwon S.-W."/>
        </authorList>
    </citation>
    <scope>NUCLEOTIDE SEQUENCE [LARGE SCALE GENOMIC DNA]</scope>
    <source>
        <strain evidence="4">SC2-6</strain>
    </source>
</reference>
<dbReference type="InterPro" id="IPR050772">
    <property type="entry name" value="Hydratase-Decarb/MhpD_sf"/>
</dbReference>
<evidence type="ECO:0000259" key="2">
    <source>
        <dbReference type="Pfam" id="PF01557"/>
    </source>
</evidence>
<protein>
    <submittedName>
        <fullName evidence="3">Hydratase</fullName>
    </submittedName>
</protein>
<dbReference type="PANTHER" id="PTHR30143:SF0">
    <property type="entry name" value="2-KETO-4-PENTENOATE HYDRATASE"/>
    <property type="match status" value="1"/>
</dbReference>
<dbReference type="PANTHER" id="PTHR30143">
    <property type="entry name" value="ACID HYDRATASE"/>
    <property type="match status" value="1"/>
</dbReference>
<evidence type="ECO:0000256" key="1">
    <source>
        <dbReference type="ARBA" id="ARBA00023239"/>
    </source>
</evidence>
<accession>A0A344PLE2</accession>
<sequence length="278" mass="29637">MAPIASAGEAMANETQERQTAVALLELWGTGQQRPGLPVSDMASAYRIAGYIRSLREARGDRVVGRKIGFSNTSIWPLYAVDRPIWNYVWETTVRPASEGRATLSLDPFSEPRIEPEIVFQLARTPEPGMNEAALLGCIDRVALGFEIVQSVFPGWKFSAPAATAAFGLHGALVLGPWSEIGDNGPGWADRLHDFSVTLFKNGAAVETGHARNVLGGPLTALRFLVEAVGQEGAGPQLQAGEIVTTGTLTDAHVISQGETWSADLEGLDLGGLQVAFS</sequence>
<keyword evidence="4" id="KW-1185">Reference proteome</keyword>
<name>A0A344PLE2_9RHOB</name>
<evidence type="ECO:0000313" key="3">
    <source>
        <dbReference type="EMBL" id="AXC50197.1"/>
    </source>
</evidence>
<dbReference type="Proteomes" id="UP000252023">
    <property type="component" value="Chromosome"/>
</dbReference>
<dbReference type="EMBL" id="CP030918">
    <property type="protein sequence ID" value="AXC50197.1"/>
    <property type="molecule type" value="Genomic_DNA"/>
</dbReference>
<dbReference type="InterPro" id="IPR011234">
    <property type="entry name" value="Fumarylacetoacetase-like_C"/>
</dbReference>
<dbReference type="OrthoDB" id="9792137at2"/>
<feature type="domain" description="Fumarylacetoacetase-like C-terminal" evidence="2">
    <location>
        <begin position="110"/>
        <end position="268"/>
    </location>
</feature>
<dbReference type="SUPFAM" id="SSF56529">
    <property type="entry name" value="FAH"/>
    <property type="match status" value="1"/>
</dbReference>
<dbReference type="KEGG" id="pars:DRW48_11270"/>